<name>A0A8S5PK53_9CAUD</name>
<evidence type="ECO:0000313" key="1">
    <source>
        <dbReference type="EMBL" id="DAE07575.1"/>
    </source>
</evidence>
<organism evidence="1">
    <name type="scientific">Podoviridae sp. ctnCN2</name>
    <dbReference type="NCBI Taxonomy" id="2825274"/>
    <lineage>
        <taxon>Viruses</taxon>
        <taxon>Duplodnaviria</taxon>
        <taxon>Heunggongvirae</taxon>
        <taxon>Uroviricota</taxon>
        <taxon>Caudoviricetes</taxon>
    </lineage>
</organism>
<protein>
    <submittedName>
        <fullName evidence="1">Uncharacterized protein</fullName>
    </submittedName>
</protein>
<sequence>MRTNINNLHYANRFLAWQQQVSAYKNAYRFRFNYDLNATSKSVTFRDYRVNLAWMAFRAGYQQALDDVNGEKR</sequence>
<accession>A0A8S5PK53</accession>
<proteinExistence type="predicted"/>
<dbReference type="EMBL" id="BK015452">
    <property type="protein sequence ID" value="DAE07575.1"/>
    <property type="molecule type" value="Genomic_DNA"/>
</dbReference>
<reference evidence="1" key="1">
    <citation type="journal article" date="2021" name="Proc. Natl. Acad. Sci. U.S.A.">
        <title>A Catalog of Tens of Thousands of Viruses from Human Metagenomes Reveals Hidden Associations with Chronic Diseases.</title>
        <authorList>
            <person name="Tisza M.J."/>
            <person name="Buck C.B."/>
        </authorList>
    </citation>
    <scope>NUCLEOTIDE SEQUENCE</scope>
    <source>
        <strain evidence="1">CtnCN2</strain>
    </source>
</reference>